<proteinExistence type="predicted"/>
<dbReference type="GeneID" id="108085695"/>
<feature type="region of interest" description="Disordered" evidence="1">
    <location>
        <begin position="723"/>
        <end position="798"/>
    </location>
</feature>
<evidence type="ECO:0000313" key="3">
    <source>
        <dbReference type="RefSeq" id="XP_070142369.1"/>
    </source>
</evidence>
<evidence type="ECO:0000313" key="2">
    <source>
        <dbReference type="Proteomes" id="UP001652661"/>
    </source>
</evidence>
<feature type="region of interest" description="Disordered" evidence="1">
    <location>
        <begin position="284"/>
        <end position="314"/>
    </location>
</feature>
<evidence type="ECO:0000256" key="1">
    <source>
        <dbReference type="SAM" id="MobiDB-lite"/>
    </source>
</evidence>
<feature type="compositionally biased region" description="Polar residues" evidence="1">
    <location>
        <begin position="678"/>
        <end position="690"/>
    </location>
</feature>
<feature type="compositionally biased region" description="Polar residues" evidence="1">
    <location>
        <begin position="188"/>
        <end position="203"/>
    </location>
</feature>
<gene>
    <name evidence="3" type="primary">Xrp1</name>
</gene>
<feature type="compositionally biased region" description="Basic and acidic residues" evidence="1">
    <location>
        <begin position="756"/>
        <end position="771"/>
    </location>
</feature>
<organism evidence="2 3">
    <name type="scientific">Drosophila kikkawai</name>
    <name type="common">Fruit fly</name>
    <dbReference type="NCBI Taxonomy" id="30033"/>
    <lineage>
        <taxon>Eukaryota</taxon>
        <taxon>Metazoa</taxon>
        <taxon>Ecdysozoa</taxon>
        <taxon>Arthropoda</taxon>
        <taxon>Hexapoda</taxon>
        <taxon>Insecta</taxon>
        <taxon>Pterygota</taxon>
        <taxon>Neoptera</taxon>
        <taxon>Endopterygota</taxon>
        <taxon>Diptera</taxon>
        <taxon>Brachycera</taxon>
        <taxon>Muscomorpha</taxon>
        <taxon>Ephydroidea</taxon>
        <taxon>Drosophilidae</taxon>
        <taxon>Drosophila</taxon>
        <taxon>Sophophora</taxon>
    </lineage>
</organism>
<feature type="compositionally biased region" description="Low complexity" evidence="1">
    <location>
        <begin position="120"/>
        <end position="136"/>
    </location>
</feature>
<name>A0ABM4GI21_DROKI</name>
<dbReference type="Proteomes" id="UP001652661">
    <property type="component" value="Chromosome 3R"/>
</dbReference>
<accession>A0ABM4GI21</accession>
<sequence length="835" mass="90975">MFAVSAVGPTSTTATSPARKGGKSLSESSNNVMQHSPVVVFMCVQHSQQQVPMLNNFMCMRMRGWHNNKYYCNNHVTTLKIGTGTGTSLATKPRSKWHSPSKPIPAKPGPRANQTRATQSTKSPAAVSATTPPRAAPRATQIVYTAPPTQATATRRNTENPRDIILTIQEPARRQATTYEATTRAEQKATSTSTTSQDPEATAGATNLWPNCCCYQRRTKPTERTRDSPISTITTIPIVIDSKPNPRILLIKVPTSSSNNRNCSNCSGTEPRAPRTRIIRIPFLPGSVPTRPPANRASPATRSIVNPTDSATPTRIATYTTTGTAISPSPRQTLAGLPTTEMVNQTVPVSIPPPAQTLASMAGIQLTGADEPLSRRDMSGAMPTATVEEIDVPVFIDEYLQDIEATSSTCSSENGKEIFTETDILDFDINMFAEEDLFEFDGKKMDPYSPTMDEMNNDTLNDDYQLMDGLDLPLHGEEETLDMTAMCGIDITHQNEDFDLTSILTGSQDPMLNNFSQTTTSSIHTKIFTEEPLISDVASYAGSTYGCSQESLGFGLEEDVKPSGSIASTGGDLAVAIPASSIHHIPTSLKRTAPAPVVETQAKKRSRLVFQINTQVAPAASEPSTPEIIEQLLNFDRLEPATTSTSNNNTSNLTFTTATISQADIVEDLRSAEEETTNDFSPPNTPHSNYSASSSSAAPTCQTGFGGFLTAPASPAYSVASTSQFSSSASSNKRKRGRPAKDHADGPDPELMSRMSGEERKAYQDRIKNNEASRISRRKTKKREEEEKQAEDELMAENQSLRAQADEVALMERKYKKYLMERQRKNSTYVKQEQH</sequence>
<feature type="region of interest" description="Disordered" evidence="1">
    <location>
        <begin position="671"/>
        <end position="699"/>
    </location>
</feature>
<keyword evidence="2" id="KW-1185">Reference proteome</keyword>
<feature type="compositionally biased region" description="Polar residues" evidence="1">
    <location>
        <begin position="298"/>
        <end position="310"/>
    </location>
</feature>
<protein>
    <submittedName>
        <fullName evidence="3">Mucin-2</fullName>
    </submittedName>
</protein>
<reference evidence="3" key="1">
    <citation type="submission" date="2025-08" db="UniProtKB">
        <authorList>
            <consortium name="RefSeq"/>
        </authorList>
    </citation>
    <scope>IDENTIFICATION</scope>
    <source>
        <strain evidence="3">14028-0561.14</strain>
        <tissue evidence="3">Whole fly</tissue>
    </source>
</reference>
<dbReference type="RefSeq" id="XP_070142369.1">
    <property type="nucleotide sequence ID" value="XM_070286268.1"/>
</dbReference>
<feature type="region of interest" description="Disordered" evidence="1">
    <location>
        <begin position="175"/>
        <end position="203"/>
    </location>
</feature>
<feature type="region of interest" description="Disordered" evidence="1">
    <location>
        <begin position="1"/>
        <end position="30"/>
    </location>
</feature>
<feature type="region of interest" description="Disordered" evidence="1">
    <location>
        <begin position="85"/>
        <end position="136"/>
    </location>
</feature>